<feature type="region of interest" description="Disordered" evidence="1">
    <location>
        <begin position="9"/>
        <end position="31"/>
    </location>
</feature>
<gene>
    <name evidence="2" type="ORF">D7S86_15020</name>
</gene>
<organism evidence="2 3">
    <name type="scientific">Pararobbsia silviterrae</name>
    <dbReference type="NCBI Taxonomy" id="1792498"/>
    <lineage>
        <taxon>Bacteria</taxon>
        <taxon>Pseudomonadati</taxon>
        <taxon>Pseudomonadota</taxon>
        <taxon>Betaproteobacteria</taxon>
        <taxon>Burkholderiales</taxon>
        <taxon>Burkholderiaceae</taxon>
        <taxon>Pararobbsia</taxon>
    </lineage>
</organism>
<dbReference type="EMBL" id="RBZU01000006">
    <property type="protein sequence ID" value="RKP53587.1"/>
    <property type="molecule type" value="Genomic_DNA"/>
</dbReference>
<dbReference type="AlphaFoldDB" id="A0A494XSJ8"/>
<evidence type="ECO:0000313" key="2">
    <source>
        <dbReference type="EMBL" id="RKP53587.1"/>
    </source>
</evidence>
<comment type="caution">
    <text evidence="2">The sequence shown here is derived from an EMBL/GenBank/DDBJ whole genome shotgun (WGS) entry which is preliminary data.</text>
</comment>
<protein>
    <submittedName>
        <fullName evidence="2">Uncharacterized protein</fullName>
    </submittedName>
</protein>
<accession>A0A494XSJ8</accession>
<sequence length="239" mass="25430">MNLHAEVVLPMRPSESSDAHDSLDGGVSTPPMRSDPVFRGIECDDALSQAVLPGPGELLLWRFHTGSKPLMEMAVSAGIGTKAKGLTHRYGTSSHRQYVLTRACVAALFGHAFACAPDALRIDLDPAGRMYAFGDRAAPMLIDSAMVGMWLVIAASLAPFGLGAALDASPHAHAPVATPPQNRCRDTAQTRAIEQQRYLQHAVSALHVMDIPMWGAVTASIASTQPVSSVYAFGWTSAR</sequence>
<dbReference type="OrthoDB" id="8997880at2"/>
<evidence type="ECO:0000256" key="1">
    <source>
        <dbReference type="SAM" id="MobiDB-lite"/>
    </source>
</evidence>
<evidence type="ECO:0000313" key="3">
    <source>
        <dbReference type="Proteomes" id="UP000270342"/>
    </source>
</evidence>
<keyword evidence="3" id="KW-1185">Reference proteome</keyword>
<proteinExistence type="predicted"/>
<dbReference type="RefSeq" id="WP_121087662.1">
    <property type="nucleotide sequence ID" value="NZ_RBZU01000006.1"/>
</dbReference>
<dbReference type="Proteomes" id="UP000270342">
    <property type="component" value="Unassembled WGS sequence"/>
</dbReference>
<name>A0A494XSJ8_9BURK</name>
<reference evidence="2 3" key="1">
    <citation type="submission" date="2018-10" db="EMBL/GenBank/DDBJ databases">
        <title>Robbsia sp. DHC34, isolated from soil.</title>
        <authorList>
            <person name="Gao Z.-H."/>
            <person name="Qiu L.-H."/>
        </authorList>
    </citation>
    <scope>NUCLEOTIDE SEQUENCE [LARGE SCALE GENOMIC DNA]</scope>
    <source>
        <strain evidence="2 3">DHC34</strain>
    </source>
</reference>